<dbReference type="RefSeq" id="WP_149681675.1">
    <property type="nucleotide sequence ID" value="NZ_FNBI01000002.1"/>
</dbReference>
<accession>A0A1G7IIC5</accession>
<feature type="domain" description="Deacetylase PdaC" evidence="1">
    <location>
        <begin position="25"/>
        <end position="113"/>
    </location>
</feature>
<evidence type="ECO:0000313" key="3">
    <source>
        <dbReference type="EMBL" id="SDF12039.1"/>
    </source>
</evidence>
<dbReference type="Pfam" id="PF13739">
    <property type="entry name" value="PdaC"/>
    <property type="match status" value="1"/>
</dbReference>
<evidence type="ECO:0000313" key="4">
    <source>
        <dbReference type="Proteomes" id="UP000323502"/>
    </source>
</evidence>
<sequence length="239" mass="25353">MRSLIGMTAMMAVGGITGAAAPAAEKTADYSFDYRYPQEAARIPALRAWLEADKARLRTQTAHDAAQERVEARDGGYPFRPYDTQKTWKLVTDTPRFLSLSGDVYSYTGGAHGTPGSMGLLWDKAAGKRIAPKLVFSSLPAAQGVIGPAFCAKLKAERRRRIGDAAASDGMFATCPTLKDLTVLLGSSGGGRFNRIGLIADPYVAGAYAEGAYEVTLPVTPALIGAVKPEYRGAFAVGQ</sequence>
<gene>
    <name evidence="2" type="ORF">GQR91_11415</name>
    <name evidence="3" type="ORF">SAMN05216557_102248</name>
</gene>
<dbReference type="Proteomes" id="UP000436801">
    <property type="component" value="Unassembled WGS sequence"/>
</dbReference>
<protein>
    <submittedName>
        <fullName evidence="2">DUF4163 domain-containing protein</fullName>
    </submittedName>
</protein>
<dbReference type="Proteomes" id="UP000323502">
    <property type="component" value="Unassembled WGS sequence"/>
</dbReference>
<evidence type="ECO:0000313" key="2">
    <source>
        <dbReference type="EMBL" id="MWC44255.1"/>
    </source>
</evidence>
<dbReference type="InterPro" id="IPR025303">
    <property type="entry name" value="PdaC"/>
</dbReference>
<organism evidence="3 4">
    <name type="scientific">Sphingomonas carotinifaciens</name>
    <dbReference type="NCBI Taxonomy" id="1166323"/>
    <lineage>
        <taxon>Bacteria</taxon>
        <taxon>Pseudomonadati</taxon>
        <taxon>Pseudomonadota</taxon>
        <taxon>Alphaproteobacteria</taxon>
        <taxon>Sphingomonadales</taxon>
        <taxon>Sphingomonadaceae</taxon>
        <taxon>Sphingomonas</taxon>
    </lineage>
</organism>
<evidence type="ECO:0000259" key="1">
    <source>
        <dbReference type="Pfam" id="PF13739"/>
    </source>
</evidence>
<dbReference type="EMBL" id="FNBI01000002">
    <property type="protein sequence ID" value="SDF12039.1"/>
    <property type="molecule type" value="Genomic_DNA"/>
</dbReference>
<dbReference type="OrthoDB" id="4760806at2"/>
<keyword evidence="4" id="KW-1185">Reference proteome</keyword>
<name>A0A1G7IIC5_9SPHN</name>
<dbReference type="Gene3D" id="3.30.565.40">
    <property type="entry name" value="Fervidobacterium nodosum Rt17-B1 like"/>
    <property type="match status" value="1"/>
</dbReference>
<dbReference type="AlphaFoldDB" id="A0A1G7IIC5"/>
<reference evidence="2 5" key="2">
    <citation type="submission" date="2019-12" db="EMBL/GenBank/DDBJ databases">
        <authorList>
            <person name="Zheng J."/>
        </authorList>
    </citation>
    <scope>NUCLEOTIDE SEQUENCE [LARGE SCALE GENOMIC DNA]</scope>
    <source>
        <strain evidence="2 5">DSM 27347</strain>
    </source>
</reference>
<reference evidence="3 4" key="1">
    <citation type="submission" date="2016-10" db="EMBL/GenBank/DDBJ databases">
        <authorList>
            <person name="Varghese N."/>
            <person name="Submissions S."/>
        </authorList>
    </citation>
    <scope>NUCLEOTIDE SEQUENCE [LARGE SCALE GENOMIC DNA]</scope>
    <source>
        <strain evidence="3 4">S7-754</strain>
    </source>
</reference>
<evidence type="ECO:0000313" key="5">
    <source>
        <dbReference type="Proteomes" id="UP000436801"/>
    </source>
</evidence>
<dbReference type="EMBL" id="WSUT01000005">
    <property type="protein sequence ID" value="MWC44255.1"/>
    <property type="molecule type" value="Genomic_DNA"/>
</dbReference>
<proteinExistence type="predicted"/>